<feature type="transmembrane region" description="Helical" evidence="6">
    <location>
        <begin position="146"/>
        <end position="164"/>
    </location>
</feature>
<name>A0ABW7PXC0_9GAMM</name>
<evidence type="ECO:0000256" key="1">
    <source>
        <dbReference type="ARBA" id="ARBA00004429"/>
    </source>
</evidence>
<feature type="transmembrane region" description="Helical" evidence="6">
    <location>
        <begin position="45"/>
        <end position="72"/>
    </location>
</feature>
<dbReference type="EMBL" id="JBGFSN010000004">
    <property type="protein sequence ID" value="MFH8134887.1"/>
    <property type="molecule type" value="Genomic_DNA"/>
</dbReference>
<dbReference type="Pfam" id="PF11862">
    <property type="entry name" value="DUF3382"/>
    <property type="match status" value="1"/>
</dbReference>
<feature type="transmembrane region" description="Helical" evidence="6">
    <location>
        <begin position="170"/>
        <end position="190"/>
    </location>
</feature>
<dbReference type="InterPro" id="IPR043428">
    <property type="entry name" value="LivM-like"/>
</dbReference>
<keyword evidence="3 6" id="KW-0812">Transmembrane</keyword>
<proteinExistence type="predicted"/>
<organism evidence="8 9">
    <name type="scientific">Pantoea osteomyelitidis</name>
    <dbReference type="NCBI Taxonomy" id="3230026"/>
    <lineage>
        <taxon>Bacteria</taxon>
        <taxon>Pseudomonadati</taxon>
        <taxon>Pseudomonadota</taxon>
        <taxon>Gammaproteobacteria</taxon>
        <taxon>Enterobacterales</taxon>
        <taxon>Erwiniaceae</taxon>
        <taxon>Pantoea</taxon>
    </lineage>
</organism>
<dbReference type="CDD" id="cd06581">
    <property type="entry name" value="TM_PBP1_LivM_like"/>
    <property type="match status" value="1"/>
</dbReference>
<evidence type="ECO:0000313" key="8">
    <source>
        <dbReference type="EMBL" id="MFH8134887.1"/>
    </source>
</evidence>
<comment type="caution">
    <text evidence="8">The sequence shown here is derived from an EMBL/GenBank/DDBJ whole genome shotgun (WGS) entry which is preliminary data.</text>
</comment>
<feature type="transmembrane region" description="Helical" evidence="6">
    <location>
        <begin position="315"/>
        <end position="338"/>
    </location>
</feature>
<feature type="transmembrane region" description="Helical" evidence="6">
    <location>
        <begin position="12"/>
        <end position="33"/>
    </location>
</feature>
<feature type="transmembrane region" description="Helical" evidence="6">
    <location>
        <begin position="197"/>
        <end position="217"/>
    </location>
</feature>
<dbReference type="Pfam" id="PF02653">
    <property type="entry name" value="BPD_transp_2"/>
    <property type="match status" value="1"/>
</dbReference>
<keyword evidence="2" id="KW-1003">Cell membrane</keyword>
<feature type="domain" description="High-affinity branched-chain amino acid transport system permease LivHM N-terminal" evidence="7">
    <location>
        <begin position="9"/>
        <end position="107"/>
    </location>
</feature>
<sequence>MTDAIDVRQSLLDTVMAGLVALVVFGPIVGVVLDGYSFHLSAARVGLLIVIVMAGRLLLSLFLQSAAGVRFVRKFRGSDQGVFVRQPDYRSPLRWIIPLLLVAAIIFPVFSSKYLLTVAILGLIYVLLGLGLNIVVGLAGLLDLGYVAFYAIGAYGLALGYQYLGLGFWSMLPLAALMAACAGALLGFPVLRMHGDYLAIVTLGFGEIIRLILTNWLDFTGGPNGVSVPSPTFLGLEFGRRAREGGTPFHEFFHLSYNPNMKFIFIYAVLVLVVLLVLFIKHRLTRMPIGRAWEALREDEIACRAMGLNHVLVKLSAFMLGASTAGIAGVFFASYQGFVNPTSFTFFESALILAIVVLGGMGSTLGVVLAAFVLTVAPELLRSFAEYRVLLFGMLMVLMMIWRPRGLVRTSRVGVPQRSGVRHE</sequence>
<accession>A0ABW7PXC0</accession>
<keyword evidence="9" id="KW-1185">Reference proteome</keyword>
<feature type="transmembrane region" description="Helical" evidence="6">
    <location>
        <begin position="116"/>
        <end position="139"/>
    </location>
</feature>
<keyword evidence="5 6" id="KW-0472">Membrane</keyword>
<dbReference type="RefSeq" id="WP_397215068.1">
    <property type="nucleotide sequence ID" value="NZ_JBGFSN010000004.1"/>
</dbReference>
<evidence type="ECO:0000256" key="4">
    <source>
        <dbReference type="ARBA" id="ARBA00022989"/>
    </source>
</evidence>
<comment type="subcellular location">
    <subcellularLocation>
        <location evidence="1">Cell inner membrane</location>
        <topology evidence="1">Multi-pass membrane protein</topology>
    </subcellularLocation>
</comment>
<evidence type="ECO:0000259" key="7">
    <source>
        <dbReference type="Pfam" id="PF11862"/>
    </source>
</evidence>
<gene>
    <name evidence="8" type="primary">livM</name>
    <name evidence="8" type="ORF">ABU178_11990</name>
</gene>
<evidence type="ECO:0000313" key="9">
    <source>
        <dbReference type="Proteomes" id="UP001611251"/>
    </source>
</evidence>
<protein>
    <submittedName>
        <fullName evidence="8">High-affinity branched-chain amino acid ABC transporter permease LivM</fullName>
    </submittedName>
</protein>
<feature type="transmembrane region" description="Helical" evidence="6">
    <location>
        <begin position="93"/>
        <end position="110"/>
    </location>
</feature>
<feature type="transmembrane region" description="Helical" evidence="6">
    <location>
        <begin position="350"/>
        <end position="377"/>
    </location>
</feature>
<evidence type="ECO:0000256" key="3">
    <source>
        <dbReference type="ARBA" id="ARBA00022692"/>
    </source>
</evidence>
<dbReference type="InterPro" id="IPR021807">
    <property type="entry name" value="LivHM_N"/>
</dbReference>
<evidence type="ECO:0000256" key="6">
    <source>
        <dbReference type="SAM" id="Phobius"/>
    </source>
</evidence>
<feature type="transmembrane region" description="Helical" evidence="6">
    <location>
        <begin position="263"/>
        <end position="280"/>
    </location>
</feature>
<reference evidence="8 9" key="1">
    <citation type="submission" date="2024-08" db="EMBL/GenBank/DDBJ databases">
        <title>Pantoea ronii - a newly identified human opportunistic pathogen.</title>
        <authorList>
            <person name="Keidar-Friedman D."/>
            <person name="Sorek N."/>
            <person name="Leshin-Carmel D."/>
            <person name="Tsur A."/>
            <person name="Amsalem M."/>
            <person name="Tolkach D."/>
            <person name="Brosh-Nissimov T."/>
        </authorList>
    </citation>
    <scope>NUCLEOTIDE SEQUENCE [LARGE SCALE GENOMIC DNA]</scope>
    <source>
        <strain evidence="8 9">AA23256</strain>
    </source>
</reference>
<keyword evidence="4 6" id="KW-1133">Transmembrane helix</keyword>
<evidence type="ECO:0000256" key="2">
    <source>
        <dbReference type="ARBA" id="ARBA00022475"/>
    </source>
</evidence>
<evidence type="ECO:0000256" key="5">
    <source>
        <dbReference type="ARBA" id="ARBA00023136"/>
    </source>
</evidence>
<dbReference type="InterPro" id="IPR001851">
    <property type="entry name" value="ABC_transp_permease"/>
</dbReference>
<feature type="transmembrane region" description="Helical" evidence="6">
    <location>
        <begin position="384"/>
        <end position="402"/>
    </location>
</feature>
<dbReference type="PANTHER" id="PTHR30482">
    <property type="entry name" value="HIGH-AFFINITY BRANCHED-CHAIN AMINO ACID TRANSPORT SYSTEM PERMEASE"/>
    <property type="match status" value="1"/>
</dbReference>
<dbReference type="NCBIfam" id="NF008450">
    <property type="entry name" value="PRK11301.1"/>
    <property type="match status" value="1"/>
</dbReference>
<dbReference type="PANTHER" id="PTHR30482:SF20">
    <property type="entry name" value="HIGH-AFFINITY BRANCHED-CHAIN AMINO ACID TRANSPORT SYSTEM PERMEASE PROTEIN LIVM"/>
    <property type="match status" value="1"/>
</dbReference>
<dbReference type="Proteomes" id="UP001611251">
    <property type="component" value="Unassembled WGS sequence"/>
</dbReference>